<keyword evidence="3" id="KW-0378">Hydrolase</keyword>
<dbReference type="GO" id="GO:0006071">
    <property type="term" value="P:glycerol metabolic process"/>
    <property type="evidence" value="ECO:0007669"/>
    <property type="project" value="UniProtKB-KW"/>
</dbReference>
<dbReference type="AlphaFoldDB" id="A0A8J4C4I6"/>
<sequence length="474" mass="50234">MNAQRLRVYQGPSFWQRLSHIARSAAACSKANSAFSTVLAASLRETPFPSKSAVIMGKNGPMMLGGHRGMGENLVTRSPSGKADVYPAFRENTIQSFQQAAKCGVGFVEFDVQVTRDNVPVIWHDDDVVIGPADHPSRPQVKDLTLAELKVLCGRGGEGSSSGAAADASASNPCMSGVTTGCTPRGCDDKREPVAIKVADGTQEPRGLLRLFRDRATRQWATSYEQWKCDQDDAIPTLEAVFAALPPEVGFDIEIKMTTGDDVVHTPSDEVERMLGAILPVVNRCSSSSSPSSGPVSAPPSPLPTAHLTDCGCRNGDVVTPQRRRRIMFSSFDPDVCVELRRRQTEHPVYYLSGCGLYTHADARRTSIPAALSFASEAGMRGIVVPASVLLKNMDLVESANRNHLELMTYGLENNDLDCLKAQADAGVVAAIVDEVEGVTAAFNAGNGNAAAATVGSISGSDAAIADAIATGAL</sequence>
<feature type="compositionally biased region" description="Low complexity" evidence="5">
    <location>
        <begin position="286"/>
        <end position="296"/>
    </location>
</feature>
<dbReference type="GO" id="GO:0008889">
    <property type="term" value="F:glycerophosphodiester phosphodiesterase activity"/>
    <property type="evidence" value="ECO:0007669"/>
    <property type="project" value="UniProtKB-EC"/>
</dbReference>
<evidence type="ECO:0000256" key="3">
    <source>
        <dbReference type="ARBA" id="ARBA00022801"/>
    </source>
</evidence>
<evidence type="ECO:0000256" key="1">
    <source>
        <dbReference type="ARBA" id="ARBA00012247"/>
    </source>
</evidence>
<gene>
    <name evidence="6" type="ORF">Vretimale_2860</name>
</gene>
<reference evidence="6" key="1">
    <citation type="journal article" date="2021" name="Proc. Natl. Acad. Sci. U.S.A.">
        <title>Three genomes in the algal genus Volvox reveal the fate of a haploid sex-determining region after a transition to homothallism.</title>
        <authorList>
            <person name="Yamamoto K."/>
            <person name="Hamaji T."/>
            <person name="Kawai-Toyooka H."/>
            <person name="Matsuzaki R."/>
            <person name="Takahashi F."/>
            <person name="Nishimura Y."/>
            <person name="Kawachi M."/>
            <person name="Noguchi H."/>
            <person name="Minakuchi Y."/>
            <person name="Umen J.G."/>
            <person name="Toyoda A."/>
            <person name="Nozaki H."/>
        </authorList>
    </citation>
    <scope>NUCLEOTIDE SEQUENCE</scope>
    <source>
        <strain evidence="6">NIES-3785</strain>
    </source>
</reference>
<name>A0A8J4C4I6_9CHLO</name>
<comment type="catalytic activity">
    <reaction evidence="4">
        <text>a sn-glycero-3-phosphodiester + H2O = an alcohol + sn-glycerol 3-phosphate + H(+)</text>
        <dbReference type="Rhea" id="RHEA:12969"/>
        <dbReference type="ChEBI" id="CHEBI:15377"/>
        <dbReference type="ChEBI" id="CHEBI:15378"/>
        <dbReference type="ChEBI" id="CHEBI:30879"/>
        <dbReference type="ChEBI" id="CHEBI:57597"/>
        <dbReference type="ChEBI" id="CHEBI:83408"/>
        <dbReference type="EC" id="3.1.4.46"/>
    </reaction>
</comment>
<evidence type="ECO:0000313" key="7">
    <source>
        <dbReference type="Proteomes" id="UP000722791"/>
    </source>
</evidence>
<dbReference type="PANTHER" id="PTHR22958">
    <property type="entry name" value="GLYCEROPHOSPHORYL DIESTER PHOSPHODIESTERASE"/>
    <property type="match status" value="1"/>
</dbReference>
<organism evidence="6 7">
    <name type="scientific">Volvox reticuliferus</name>
    <dbReference type="NCBI Taxonomy" id="1737510"/>
    <lineage>
        <taxon>Eukaryota</taxon>
        <taxon>Viridiplantae</taxon>
        <taxon>Chlorophyta</taxon>
        <taxon>core chlorophytes</taxon>
        <taxon>Chlorophyceae</taxon>
        <taxon>CS clade</taxon>
        <taxon>Chlamydomonadales</taxon>
        <taxon>Volvocaceae</taxon>
        <taxon>Volvox</taxon>
    </lineage>
</organism>
<dbReference type="EMBL" id="BNCQ01000004">
    <property type="protein sequence ID" value="GIL97115.1"/>
    <property type="molecule type" value="Genomic_DNA"/>
</dbReference>
<evidence type="ECO:0000256" key="5">
    <source>
        <dbReference type="SAM" id="MobiDB-lite"/>
    </source>
</evidence>
<comment type="caution">
    <text evidence="6">The sequence shown here is derived from an EMBL/GenBank/DDBJ whole genome shotgun (WGS) entry which is preliminary data.</text>
</comment>
<dbReference type="EC" id="3.1.4.46" evidence="1"/>
<protein>
    <recommendedName>
        <fullName evidence="1">glycerophosphodiester phosphodiesterase</fullName>
        <ecNumber evidence="1">3.1.4.46</ecNumber>
    </recommendedName>
</protein>
<keyword evidence="2" id="KW-0319">Glycerol metabolism</keyword>
<dbReference type="InterPro" id="IPR030395">
    <property type="entry name" value="GP_PDE_dom"/>
</dbReference>
<dbReference type="SUPFAM" id="SSF51695">
    <property type="entry name" value="PLC-like phosphodiesterases"/>
    <property type="match status" value="1"/>
</dbReference>
<dbReference type="Proteomes" id="UP000722791">
    <property type="component" value="Unassembled WGS sequence"/>
</dbReference>
<dbReference type="GO" id="GO:0046475">
    <property type="term" value="P:glycerophospholipid catabolic process"/>
    <property type="evidence" value="ECO:0007669"/>
    <property type="project" value="TreeGrafter"/>
</dbReference>
<proteinExistence type="predicted"/>
<accession>A0A8J4C4I6</accession>
<dbReference type="PANTHER" id="PTHR22958:SF1">
    <property type="entry name" value="GLYCEROPHOSPHOCHOLINE PHOSPHODIESTERASE GPCPD1"/>
    <property type="match status" value="1"/>
</dbReference>
<evidence type="ECO:0000256" key="4">
    <source>
        <dbReference type="ARBA" id="ARBA00047512"/>
    </source>
</evidence>
<evidence type="ECO:0000256" key="2">
    <source>
        <dbReference type="ARBA" id="ARBA00022798"/>
    </source>
</evidence>
<dbReference type="InterPro" id="IPR051578">
    <property type="entry name" value="GDPD"/>
</dbReference>
<dbReference type="InterPro" id="IPR017946">
    <property type="entry name" value="PLC-like_Pdiesterase_TIM-brl"/>
</dbReference>
<evidence type="ECO:0000313" key="6">
    <source>
        <dbReference type="EMBL" id="GIL97115.1"/>
    </source>
</evidence>
<dbReference type="PROSITE" id="PS51704">
    <property type="entry name" value="GP_PDE"/>
    <property type="match status" value="1"/>
</dbReference>
<dbReference type="Pfam" id="PF03009">
    <property type="entry name" value="GDPD"/>
    <property type="match status" value="2"/>
</dbReference>
<feature type="region of interest" description="Disordered" evidence="5">
    <location>
        <begin position="286"/>
        <end position="307"/>
    </location>
</feature>
<dbReference type="Gene3D" id="3.20.20.190">
    <property type="entry name" value="Phosphatidylinositol (PI) phosphodiesterase"/>
    <property type="match status" value="1"/>
</dbReference>
<dbReference type="OrthoDB" id="1058301at2759"/>